<dbReference type="FunFam" id="2.40.40.20:FF:000005">
    <property type="entry name" value="Periplasmic nitrate reductase"/>
    <property type="match status" value="1"/>
</dbReference>
<dbReference type="GO" id="GO:0043546">
    <property type="term" value="F:molybdopterin cofactor binding"/>
    <property type="evidence" value="ECO:0007669"/>
    <property type="project" value="InterPro"/>
</dbReference>
<dbReference type="InterPro" id="IPR006963">
    <property type="entry name" value="Mopterin_OxRdtase_4Fe-4S_dom"/>
</dbReference>
<dbReference type="GO" id="GO:0005506">
    <property type="term" value="F:iron ion binding"/>
    <property type="evidence" value="ECO:0007669"/>
    <property type="project" value="UniProtKB-UniRule"/>
</dbReference>
<keyword evidence="3 15" id="KW-0004">4Fe-4S</keyword>
<keyword evidence="10 15" id="KW-0408">Iron</keyword>
<dbReference type="PANTHER" id="PTHR43105">
    <property type="entry name" value="RESPIRATORY NITRATE REDUCTASE"/>
    <property type="match status" value="1"/>
</dbReference>
<feature type="binding site" evidence="15">
    <location>
        <position position="170"/>
    </location>
    <ligand>
        <name>Mo-bis(molybdopterin guanine dinucleotide)</name>
        <dbReference type="ChEBI" id="CHEBI:60539"/>
    </ligand>
</feature>
<dbReference type="GO" id="GO:0051539">
    <property type="term" value="F:4 iron, 4 sulfur cluster binding"/>
    <property type="evidence" value="ECO:0007669"/>
    <property type="project" value="UniProtKB-KW"/>
</dbReference>
<dbReference type="PROSITE" id="PS51669">
    <property type="entry name" value="4FE4S_MOW_BIS_MGD"/>
    <property type="match status" value="1"/>
</dbReference>
<keyword evidence="7" id="KW-0574">Periplasm</keyword>
<dbReference type="Gene3D" id="2.20.25.90">
    <property type="entry name" value="ADC-like domains"/>
    <property type="match status" value="1"/>
</dbReference>
<feature type="binding site" evidence="15">
    <location>
        <begin position="674"/>
        <end position="683"/>
    </location>
    <ligand>
        <name>Mo-bis(molybdopterin guanine dinucleotide)</name>
        <dbReference type="ChEBI" id="CHEBI:60539"/>
    </ligand>
</feature>
<feature type="binding site" evidence="15">
    <location>
        <position position="349"/>
    </location>
    <ligand>
        <name>Mo-bis(molybdopterin guanine dinucleotide)</name>
        <dbReference type="ChEBI" id="CHEBI:60539"/>
    </ligand>
</feature>
<dbReference type="InterPro" id="IPR006311">
    <property type="entry name" value="TAT_signal"/>
</dbReference>
<feature type="binding site" evidence="15">
    <location>
        <position position="174"/>
    </location>
    <ligand>
        <name>Mo-bis(molybdopterin guanine dinucleotide)</name>
        <dbReference type="ChEBI" id="CHEBI:60539"/>
    </ligand>
</feature>
<feature type="domain" description="4Fe-4S Mo/W bis-MGD-type" evidence="16">
    <location>
        <begin position="39"/>
        <end position="95"/>
    </location>
</feature>
<dbReference type="GO" id="GO:0045333">
    <property type="term" value="P:cellular respiration"/>
    <property type="evidence" value="ECO:0007669"/>
    <property type="project" value="UniProtKB-ARBA"/>
</dbReference>
<evidence type="ECO:0000259" key="16">
    <source>
        <dbReference type="PROSITE" id="PS51669"/>
    </source>
</evidence>
<evidence type="ECO:0000256" key="12">
    <source>
        <dbReference type="ARBA" id="ARBA00023063"/>
    </source>
</evidence>
<evidence type="ECO:0000313" key="17">
    <source>
        <dbReference type="EMBL" id="BCO09610.1"/>
    </source>
</evidence>
<keyword evidence="2 15" id="KW-0813">Transport</keyword>
<dbReference type="SMART" id="SM00926">
    <property type="entry name" value="Molybdop_Fe4S4"/>
    <property type="match status" value="1"/>
</dbReference>
<keyword evidence="12 15" id="KW-0534">Nitrate assimilation</keyword>
<name>A0A915XIW2_9BACT</name>
<evidence type="ECO:0000256" key="8">
    <source>
        <dbReference type="ARBA" id="ARBA00022982"/>
    </source>
</evidence>
<dbReference type="GO" id="GO:0009055">
    <property type="term" value="F:electron transfer activity"/>
    <property type="evidence" value="ECO:0007669"/>
    <property type="project" value="UniProtKB-UniRule"/>
</dbReference>
<dbReference type="EC" id="1.9.6.1" evidence="15"/>
<dbReference type="CDD" id="cd02754">
    <property type="entry name" value="MopB_Nitrate-R-NapA-like"/>
    <property type="match status" value="1"/>
</dbReference>
<dbReference type="SUPFAM" id="SSF50692">
    <property type="entry name" value="ADC-like"/>
    <property type="match status" value="1"/>
</dbReference>
<feature type="binding site" evidence="15">
    <location>
        <position position="145"/>
    </location>
    <ligand>
        <name>Mo-bis(molybdopterin guanine dinucleotide)</name>
        <dbReference type="ChEBI" id="CHEBI:60539"/>
    </ligand>
</feature>
<feature type="binding site" evidence="15">
    <location>
        <begin position="257"/>
        <end position="259"/>
    </location>
    <ligand>
        <name>Mo-bis(molybdopterin guanine dinucleotide)</name>
        <dbReference type="ChEBI" id="CHEBI:60539"/>
    </ligand>
</feature>
<dbReference type="GO" id="GO:0042128">
    <property type="term" value="P:nitrate assimilation"/>
    <property type="evidence" value="ECO:0007669"/>
    <property type="project" value="UniProtKB-UniRule"/>
</dbReference>
<dbReference type="InterPro" id="IPR006657">
    <property type="entry name" value="MoPterin_dinucl-bd_dom"/>
</dbReference>
<dbReference type="InterPro" id="IPR050123">
    <property type="entry name" value="Prok_molybdopt-oxidoreductase"/>
</dbReference>
<evidence type="ECO:0000256" key="6">
    <source>
        <dbReference type="ARBA" id="ARBA00022729"/>
    </source>
</evidence>
<feature type="binding site" evidence="15">
    <location>
        <begin position="480"/>
        <end position="481"/>
    </location>
    <ligand>
        <name>Mo-bis(molybdopterin guanine dinucleotide)</name>
        <dbReference type="ChEBI" id="CHEBI:60539"/>
    </ligand>
</feature>
<dbReference type="PANTHER" id="PTHR43105:SF11">
    <property type="entry name" value="PERIPLASMIC NITRATE REDUCTASE"/>
    <property type="match status" value="1"/>
</dbReference>
<keyword evidence="11 15" id="KW-0411">Iron-sulfur</keyword>
<comment type="cofactor">
    <cofactor evidence="15">
        <name>[4Fe-4S] cluster</name>
        <dbReference type="ChEBI" id="CHEBI:49883"/>
    </cofactor>
    <text evidence="15">Binds 1 [4Fe-4S] cluster.</text>
</comment>
<evidence type="ECO:0000313" key="18">
    <source>
        <dbReference type="Proteomes" id="UP001063350"/>
    </source>
</evidence>
<evidence type="ECO:0000256" key="5">
    <source>
        <dbReference type="ARBA" id="ARBA00022723"/>
    </source>
</evidence>
<dbReference type="GO" id="GO:0006777">
    <property type="term" value="P:Mo-molybdopterin cofactor biosynthetic process"/>
    <property type="evidence" value="ECO:0007669"/>
    <property type="project" value="UniProtKB-UniRule"/>
</dbReference>
<feature type="binding site" evidence="15">
    <location>
        <position position="53"/>
    </location>
    <ligand>
        <name>[4Fe-4S] cluster</name>
        <dbReference type="ChEBI" id="CHEBI:49883"/>
    </ligand>
</feature>
<protein>
    <recommendedName>
        <fullName evidence="15">Nitrate reductase</fullName>
        <ecNumber evidence="15">1.9.6.1</ecNumber>
    </recommendedName>
</protein>
<dbReference type="Proteomes" id="UP001063350">
    <property type="component" value="Chromosome"/>
</dbReference>
<keyword evidence="6 15" id="KW-0732">Signal</keyword>
<dbReference type="Gene3D" id="3.40.228.10">
    <property type="entry name" value="Dimethylsulfoxide Reductase, domain 2"/>
    <property type="match status" value="1"/>
</dbReference>
<evidence type="ECO:0000256" key="15">
    <source>
        <dbReference type="HAMAP-Rule" id="MF_01630"/>
    </source>
</evidence>
<dbReference type="PROSITE" id="PS51318">
    <property type="entry name" value="TAT"/>
    <property type="match status" value="1"/>
</dbReference>
<feature type="binding site" evidence="15">
    <location>
        <position position="83"/>
    </location>
    <ligand>
        <name>Mo-bis(molybdopterin guanine dinucleotide)</name>
        <dbReference type="ChEBI" id="CHEBI:60539"/>
    </ligand>
</feature>
<dbReference type="InterPro" id="IPR009010">
    <property type="entry name" value="Asp_de-COase-like_dom_sf"/>
</dbReference>
<keyword evidence="18" id="KW-1185">Reference proteome</keyword>
<comment type="function">
    <text evidence="15">Catalytic subunit of the nitrate reductase complex NapAB. Receives electrons from NapB and catalyzes the reduction of nitrate to nitrite.</text>
</comment>
<accession>A0A915XIW2</accession>
<reference evidence="17" key="1">
    <citation type="submission" date="2020-12" db="EMBL/GenBank/DDBJ databases">
        <title>Desulfobium dissulfuricans gen. nov., sp. nov., a novel mesophilic, sulfate-reducing bacterium isolated from a deep-sea hydrothermal vent.</title>
        <authorList>
            <person name="Hashimoto Y."/>
            <person name="Tame A."/>
            <person name="Sawayama S."/>
            <person name="Miyazaki J."/>
            <person name="Takai K."/>
            <person name="Nakagawa S."/>
        </authorList>
    </citation>
    <scope>NUCLEOTIDE SEQUENCE</scope>
    <source>
        <strain evidence="17">GF1</strain>
    </source>
</reference>
<evidence type="ECO:0000256" key="2">
    <source>
        <dbReference type="ARBA" id="ARBA00022448"/>
    </source>
</evidence>
<feature type="binding site" evidence="15">
    <location>
        <position position="46"/>
    </location>
    <ligand>
        <name>[4Fe-4S] cluster</name>
        <dbReference type="ChEBI" id="CHEBI:49883"/>
    </ligand>
</feature>
<evidence type="ECO:0000256" key="4">
    <source>
        <dbReference type="ARBA" id="ARBA00022505"/>
    </source>
</evidence>
<comment type="similarity">
    <text evidence="1 15">Belongs to the prokaryotic molybdopterin-containing oxidoreductase family. NasA/NapA/NarB subfamily.</text>
</comment>
<evidence type="ECO:0000256" key="3">
    <source>
        <dbReference type="ARBA" id="ARBA00022485"/>
    </source>
</evidence>
<evidence type="ECO:0000256" key="11">
    <source>
        <dbReference type="ARBA" id="ARBA00023014"/>
    </source>
</evidence>
<dbReference type="KEGG" id="ddu:GF1_19860"/>
<dbReference type="Pfam" id="PF04879">
    <property type="entry name" value="Molybdop_Fe4S4"/>
    <property type="match status" value="1"/>
</dbReference>
<dbReference type="InterPro" id="IPR041957">
    <property type="entry name" value="CT_Nitrate-R-NapA-like"/>
</dbReference>
<dbReference type="Gene3D" id="2.40.40.20">
    <property type="match status" value="1"/>
</dbReference>
<dbReference type="Pfam" id="PF00384">
    <property type="entry name" value="Molybdopterin"/>
    <property type="match status" value="1"/>
</dbReference>
<comment type="subcellular location">
    <subcellularLocation>
        <location evidence="15">Secreted</location>
    </subcellularLocation>
    <text evidence="15">Membrane-associated.</text>
</comment>
<comment type="function">
    <text evidence="14">Catalytic subunit of the periplasmic nitrate reductase complex NapAB. Receives electrons from NapB and catalyzes the reduction of nitrate to nitrite.</text>
</comment>
<evidence type="ECO:0000256" key="1">
    <source>
        <dbReference type="ARBA" id="ARBA00008747"/>
    </source>
</evidence>
<comment type="PTM">
    <text evidence="15">Predicted to be exported by the Tat system. The position of the signal peptide cleavage has not been experimentally proven.</text>
</comment>
<feature type="binding site" evidence="15">
    <location>
        <position position="503"/>
    </location>
    <ligand>
        <name>Mo-bis(molybdopterin guanine dinucleotide)</name>
        <dbReference type="ChEBI" id="CHEBI:60539"/>
    </ligand>
</feature>
<dbReference type="CDD" id="cd02791">
    <property type="entry name" value="MopB_CT_Nitrate-R-NapA-like"/>
    <property type="match status" value="1"/>
</dbReference>
<keyword evidence="9 15" id="KW-0560">Oxidoreductase</keyword>
<dbReference type="GO" id="GO:0005576">
    <property type="term" value="C:extracellular region"/>
    <property type="evidence" value="ECO:0007669"/>
    <property type="project" value="UniProtKB-SubCell"/>
</dbReference>
<dbReference type="Pfam" id="PF01568">
    <property type="entry name" value="Molydop_binding"/>
    <property type="match status" value="1"/>
</dbReference>
<evidence type="ECO:0000256" key="9">
    <source>
        <dbReference type="ARBA" id="ARBA00023002"/>
    </source>
</evidence>
<dbReference type="InterPro" id="IPR010051">
    <property type="entry name" value="Periplasm_NO3_reductase_lsu"/>
</dbReference>
<evidence type="ECO:0000256" key="13">
    <source>
        <dbReference type="ARBA" id="ARBA00052176"/>
    </source>
</evidence>
<evidence type="ECO:0000256" key="14">
    <source>
        <dbReference type="ARBA" id="ARBA00055000"/>
    </source>
</evidence>
<dbReference type="InterPro" id="IPR006656">
    <property type="entry name" value="Mopterin_OxRdtase"/>
</dbReference>
<keyword evidence="4 15" id="KW-0500">Molybdenum</keyword>
<feature type="binding site" evidence="15">
    <location>
        <position position="49"/>
    </location>
    <ligand>
        <name>[4Fe-4S] cluster</name>
        <dbReference type="ChEBI" id="CHEBI:49883"/>
    </ligand>
</feature>
<dbReference type="SUPFAM" id="SSF53706">
    <property type="entry name" value="Formate dehydrogenase/DMSO reductase, domains 1-3"/>
    <property type="match status" value="1"/>
</dbReference>
<organism evidence="17 18">
    <name type="scientific">Desulfolithobacter dissulfuricans</name>
    <dbReference type="NCBI Taxonomy" id="2795293"/>
    <lineage>
        <taxon>Bacteria</taxon>
        <taxon>Pseudomonadati</taxon>
        <taxon>Thermodesulfobacteriota</taxon>
        <taxon>Desulfobulbia</taxon>
        <taxon>Desulfobulbales</taxon>
        <taxon>Desulfobulbaceae</taxon>
        <taxon>Desulfolithobacter</taxon>
    </lineage>
</organism>
<sequence length="795" mass="89172">MAQTRRDFLKKTAALSAASYVGMNLPLDKNSVARAEEGIRWHRGSCRLCGVGCRVELGVKNGQPVGLRGVPQARTNFGYVCMKGMHFWKCMRHADRLTRPLYREKKTGTFREISWDKALDIAASKFAEAVTAHGNDSVAYYGSGQALTEETYLFQKVMRGGLQTNNVEGNPRLCMASAVGGYLTSFGADEPIGGYDDLEKAYCFFIIGSNTAEAHPVLFRRIMRRKLDNPEVKVINADPRLSQTSRIADKHLQFKPGTDLALLNAMAYVIIEEKLYDQSFFSTYATFRKGKEKKEVSFDEYKKFVADYPPEKAARIMGGKVTADDIREVARWFATSKGTVSLWTMGINQRKRGVWANNLIHNLHILTGQLLKPGADSLSLTGQPNACGGVREGGGLCHILPGHRLVKKEKLRNQVEEAWGIPKGRIPPKPGYHTMAMFSAVNAGKIKAIWINCTSPAQSLPNCNLYNKGLAREDVFIVCSDIFPTRTTEYANLILPTAFHFEKTGVYGCTERRSQLTRKAIDPPGDAKPEVWIVREWAKKLASKLNDPVIAQCVKPFDGLEEGYELPRAIWNEYTQKLTKGRDNDLQGATYEVLEQMYDGVQWPAPTRAHALKGGTVKKFVRGMDPMADSEATSDLPYQFYGPAHKDRKLWVWLRPQADPEEMPDAEYPFYLSTGRIIDHWHTMSMTGRVPELLRANPYAYVEINPNDAKKLGIKPGDMVEVRSRRGVNVLPAKVYEGPIEGMVFVYWHDQHPERMINKVTKDAIDPGSKEPEFKICAVKVKRVSGPVPLKPLIV</sequence>
<keyword evidence="8 15" id="KW-0249">Electron transport</keyword>
<feature type="binding site" evidence="15">
    <location>
        <position position="81"/>
    </location>
    <ligand>
        <name>[4Fe-4S] cluster</name>
        <dbReference type="ChEBI" id="CHEBI:49883"/>
    </ligand>
</feature>
<dbReference type="RefSeq" id="WP_267926362.1">
    <property type="nucleotide sequence ID" value="NZ_AP024233.1"/>
</dbReference>
<comment type="catalytic activity">
    <reaction evidence="13 15">
        <text>2 Fe(II)-[cytochrome] + nitrate + 2 H(+) = 2 Fe(III)-[cytochrome] + nitrite + H2O</text>
        <dbReference type="Rhea" id="RHEA:12909"/>
        <dbReference type="Rhea" id="RHEA-COMP:11777"/>
        <dbReference type="Rhea" id="RHEA-COMP:11778"/>
        <dbReference type="ChEBI" id="CHEBI:15377"/>
        <dbReference type="ChEBI" id="CHEBI:15378"/>
        <dbReference type="ChEBI" id="CHEBI:16301"/>
        <dbReference type="ChEBI" id="CHEBI:17632"/>
        <dbReference type="ChEBI" id="CHEBI:29033"/>
        <dbReference type="ChEBI" id="CHEBI:29034"/>
        <dbReference type="EC" id="1.9.6.1"/>
    </reaction>
</comment>
<dbReference type="GO" id="GO:0009325">
    <property type="term" value="C:nitrate reductase complex"/>
    <property type="evidence" value="ECO:0007669"/>
    <property type="project" value="TreeGrafter"/>
</dbReference>
<comment type="subunit">
    <text evidence="15">Component of the nitrate reductase NapAB complex composed of NapA and NapB.</text>
</comment>
<feature type="binding site" evidence="15">
    <location>
        <position position="345"/>
    </location>
    <ligand>
        <name>Mo-bis(molybdopterin guanine dinucleotide)</name>
        <dbReference type="ChEBI" id="CHEBI:60539"/>
    </ligand>
</feature>
<comment type="caution">
    <text evidence="15">Lacks conserved residue(s) required for the propagation of feature annotation.</text>
</comment>
<evidence type="ECO:0000256" key="10">
    <source>
        <dbReference type="ARBA" id="ARBA00023004"/>
    </source>
</evidence>
<evidence type="ECO:0000256" key="7">
    <source>
        <dbReference type="ARBA" id="ARBA00022764"/>
    </source>
</evidence>
<dbReference type="GO" id="GO:0050140">
    <property type="term" value="F:nitrate reductase (cytochrome) activity"/>
    <property type="evidence" value="ECO:0007669"/>
    <property type="project" value="UniProtKB-EC"/>
</dbReference>
<feature type="binding site" evidence="15">
    <location>
        <position position="758"/>
    </location>
    <ligand>
        <name>Mo-bis(molybdopterin guanine dinucleotide)</name>
        <dbReference type="ChEBI" id="CHEBI:60539"/>
    </ligand>
</feature>
<comment type="cofactor">
    <cofactor evidence="15">
        <name>Mo-bis(molybdopterin guanine dinucleotide)</name>
        <dbReference type="ChEBI" id="CHEBI:60539"/>
    </cofactor>
    <text evidence="15">Binds 1 molybdenum-bis(molybdopterin guanine dinucleotide) (Mo-bis-MGD) cofactor per subunit.</text>
</comment>
<feature type="binding site" evidence="15">
    <location>
        <position position="775"/>
    </location>
    <ligand>
        <name>Mo-bis(molybdopterin guanine dinucleotide)</name>
        <dbReference type="ChEBI" id="CHEBI:60539"/>
    </ligand>
</feature>
<dbReference type="Gene3D" id="3.40.50.740">
    <property type="match status" value="1"/>
</dbReference>
<keyword evidence="5 15" id="KW-0479">Metal-binding</keyword>
<dbReference type="GO" id="GO:0030151">
    <property type="term" value="F:molybdenum ion binding"/>
    <property type="evidence" value="ECO:0007669"/>
    <property type="project" value="InterPro"/>
</dbReference>
<dbReference type="GO" id="GO:0016020">
    <property type="term" value="C:membrane"/>
    <property type="evidence" value="ECO:0007669"/>
    <property type="project" value="TreeGrafter"/>
</dbReference>
<dbReference type="AlphaFoldDB" id="A0A915XIW2"/>
<feature type="binding site" evidence="15">
    <location>
        <position position="748"/>
    </location>
    <ligand>
        <name>substrate</name>
    </ligand>
</feature>
<dbReference type="PIRSF" id="PIRSF000144">
    <property type="entry name" value="CbbBc"/>
    <property type="match status" value="1"/>
</dbReference>
<proteinExistence type="inferred from homology"/>
<gene>
    <name evidence="15" type="primary">napA</name>
    <name evidence="17" type="ORF">GF1_19860</name>
</gene>
<dbReference type="EMBL" id="AP024233">
    <property type="protein sequence ID" value="BCO09610.1"/>
    <property type="molecule type" value="Genomic_DNA"/>
</dbReference>
<dbReference type="HAMAP" id="MF_01630">
    <property type="entry name" value="Nitrate_reduct_NapA"/>
    <property type="match status" value="1"/>
</dbReference>